<dbReference type="InterPro" id="IPR006739">
    <property type="entry name" value="DUF603"/>
</dbReference>
<evidence type="ECO:0000313" key="2">
    <source>
        <dbReference type="EMBL" id="WEG86056.1"/>
    </source>
</evidence>
<reference evidence="3" key="1">
    <citation type="submission" date="2017-10" db="EMBL/GenBank/DDBJ databases">
        <title>Whole genome sequencing of Borrelia miyamotoi strains isolated at the Russian territory.</title>
        <authorList>
            <person name="Kuleshov K.V."/>
            <person name="Platonov A.E."/>
            <person name="Goptar I.A."/>
            <person name="Shipulin G.A."/>
            <person name="Markelov M.L."/>
            <person name="Koetsveld J."/>
            <person name="Kolyasnikova N.M."/>
            <person name="Sarksyan D.S."/>
            <person name="Toporkova M.G."/>
            <person name="Hovius J.W."/>
        </authorList>
    </citation>
    <scope>NUCLEOTIDE SEQUENCE [LARGE SCALE GENOMIC DNA]</scope>
    <source>
        <strain evidence="3">Yekat-1</strain>
        <plasmid evidence="3">pYekat-1-lp70</plasmid>
    </source>
</reference>
<gene>
    <name evidence="1" type="ORF">CNO13_06605</name>
    <name evidence="2" type="ORF">EZU67_007085</name>
</gene>
<reference evidence="2" key="2">
    <citation type="submission" date="2022-12" db="EMBL/GenBank/DDBJ databases">
        <title>B. miyamotoi WGS.</title>
        <authorList>
            <person name="Kuleshov K.V."/>
            <person name="Hoornstra D."/>
            <person name="Hovius J.W."/>
            <person name="Platonov A.E."/>
            <person name="Telford S.R. III."/>
        </authorList>
    </citation>
    <scope>NUCLEOTIDE SEQUENCE</scope>
    <source>
        <strain evidence="2">Yekat-76</strain>
        <plasmid evidence="2">pYekat-76-lp70</plasmid>
    </source>
</reference>
<dbReference type="Proteomes" id="UP000230633">
    <property type="component" value="Plasmid pYekat-1-lp70"/>
</dbReference>
<proteinExistence type="predicted"/>
<name>A0AAQ3HE99_9SPIR</name>
<keyword evidence="3" id="KW-1185">Reference proteome</keyword>
<geneLocation type="plasmid" evidence="2 4">
    <name>pYekat-76-lp70</name>
</geneLocation>
<sequence length="35" mass="4289">MSRIKKTYDDYVVYFKEGRLNDSEIAKNWVYLVLM</sequence>
<geneLocation type="plasmid" evidence="1 3">
    <name>pYekat-1-lp70</name>
</geneLocation>
<dbReference type="Pfam" id="PF04645">
    <property type="entry name" value="DUF603"/>
    <property type="match status" value="1"/>
</dbReference>
<evidence type="ECO:0000313" key="4">
    <source>
        <dbReference type="Proteomes" id="UP000291995"/>
    </source>
</evidence>
<dbReference type="Proteomes" id="UP000291995">
    <property type="component" value="Plasmid pYekat-76-lp70"/>
</dbReference>
<protein>
    <submittedName>
        <fullName evidence="2">DUF603 domain-containing protein</fullName>
    </submittedName>
</protein>
<reference evidence="1" key="3">
    <citation type="submission" date="2022-12" db="EMBL/GenBank/DDBJ databases">
        <title>Whole genome sequencing of Borrelia miyamotoi strains isolated at the Russian territory.</title>
        <authorList>
            <person name="Kuleshov K.V."/>
            <person name="Platonov A.E."/>
            <person name="Goptar I.A."/>
            <person name="Shipulin G.A."/>
            <person name="Markelov M.L."/>
            <person name="Koetsveld J."/>
            <person name="Kolyasnikova N.M."/>
            <person name="Sarksyan D.S."/>
            <person name="Toporkova M.G."/>
            <person name="Hovius J.W."/>
        </authorList>
    </citation>
    <scope>NUCLEOTIDE SEQUENCE</scope>
    <source>
        <strain evidence="1">Yekat-1</strain>
        <plasmid evidence="1">pYekat-1-lp70</plasmid>
    </source>
</reference>
<evidence type="ECO:0000313" key="1">
    <source>
        <dbReference type="EMBL" id="WDE71655.1"/>
    </source>
</evidence>
<evidence type="ECO:0000313" key="3">
    <source>
        <dbReference type="Proteomes" id="UP000230633"/>
    </source>
</evidence>
<dbReference type="EMBL" id="CP024335">
    <property type="protein sequence ID" value="WDE71655.1"/>
    <property type="molecule type" value="Genomic_DNA"/>
</dbReference>
<dbReference type="EMBL" id="CP117139">
    <property type="protein sequence ID" value="WEG86056.1"/>
    <property type="molecule type" value="Genomic_DNA"/>
</dbReference>
<accession>A0AAQ3HE99</accession>
<keyword evidence="2" id="KW-0614">Plasmid</keyword>
<dbReference type="AlphaFoldDB" id="A0AAQ3HE99"/>
<organism evidence="2 4">
    <name type="scientific">Borrelia miyamotoi</name>
    <dbReference type="NCBI Taxonomy" id="47466"/>
    <lineage>
        <taxon>Bacteria</taxon>
        <taxon>Pseudomonadati</taxon>
        <taxon>Spirochaetota</taxon>
        <taxon>Spirochaetia</taxon>
        <taxon>Spirochaetales</taxon>
        <taxon>Borreliaceae</taxon>
        <taxon>Borrelia</taxon>
    </lineage>
</organism>